<dbReference type="InterPro" id="IPR036380">
    <property type="entry name" value="Isochorismatase-like_sf"/>
</dbReference>
<dbReference type="Pfam" id="PF00857">
    <property type="entry name" value="Isochorismatase"/>
    <property type="match status" value="1"/>
</dbReference>
<evidence type="ECO:0000259" key="3">
    <source>
        <dbReference type="Pfam" id="PF00857"/>
    </source>
</evidence>
<sequence length="143" mass="15779">MPQPELHPVDREPFTKVVRGFHKFEKGSPGVQIDSRFTVGEADIVLPKTRWYAGAGNALEQILKSRNIDTVIISGLTLSGAVMSTIYHLAGLDYEIYVISDNVIELPVTDTDQFSDVLLGSLLGKMNVQVVTLHEALEVLERS</sequence>
<comment type="similarity">
    <text evidence="1">Belongs to the isochorismatase family.</text>
</comment>
<proteinExistence type="inferred from homology"/>
<dbReference type="Proteomes" id="UP000245910">
    <property type="component" value="Chromosome III"/>
</dbReference>
<dbReference type="PANTHER" id="PTHR43540:SF1">
    <property type="entry name" value="ISOCHORISMATASE HYDROLASE"/>
    <property type="match status" value="1"/>
</dbReference>
<dbReference type="InterPro" id="IPR000868">
    <property type="entry name" value="Isochorismatase-like_dom"/>
</dbReference>
<dbReference type="EMBL" id="LN649231">
    <property type="protein sequence ID" value="CEI68006.1"/>
    <property type="molecule type" value="Genomic_DNA"/>
</dbReference>
<reference evidence="5" key="1">
    <citation type="submission" date="2014-10" db="EMBL/GenBank/DDBJ databases">
        <authorList>
            <person name="King R."/>
        </authorList>
    </citation>
    <scope>NUCLEOTIDE SEQUENCE [LARGE SCALE GENOMIC DNA]</scope>
    <source>
        <strain evidence="5">A3/5</strain>
    </source>
</reference>
<accession>A0A2L2TUU4</accession>
<name>A0A2L2TUU4_9HYPO</name>
<organism evidence="4 5">
    <name type="scientific">Fusarium venenatum</name>
    <dbReference type="NCBI Taxonomy" id="56646"/>
    <lineage>
        <taxon>Eukaryota</taxon>
        <taxon>Fungi</taxon>
        <taxon>Dikarya</taxon>
        <taxon>Ascomycota</taxon>
        <taxon>Pezizomycotina</taxon>
        <taxon>Sordariomycetes</taxon>
        <taxon>Hypocreomycetidae</taxon>
        <taxon>Hypocreales</taxon>
        <taxon>Nectriaceae</taxon>
        <taxon>Fusarium</taxon>
    </lineage>
</organism>
<evidence type="ECO:0000313" key="4">
    <source>
        <dbReference type="EMBL" id="CEI68006.1"/>
    </source>
</evidence>
<evidence type="ECO:0000256" key="2">
    <source>
        <dbReference type="ARBA" id="ARBA00022801"/>
    </source>
</evidence>
<protein>
    <recommendedName>
        <fullName evidence="3">Isochorismatase-like domain-containing protein</fullName>
    </recommendedName>
</protein>
<dbReference type="PANTHER" id="PTHR43540">
    <property type="entry name" value="PEROXYUREIDOACRYLATE/UREIDOACRYLATE AMIDOHYDROLASE-RELATED"/>
    <property type="match status" value="1"/>
</dbReference>
<feature type="domain" description="Isochorismatase-like" evidence="3">
    <location>
        <begin position="20"/>
        <end position="112"/>
    </location>
</feature>
<keyword evidence="2" id="KW-0378">Hydrolase</keyword>
<dbReference type="OrthoDB" id="1739143at2759"/>
<evidence type="ECO:0000313" key="5">
    <source>
        <dbReference type="Proteomes" id="UP000245910"/>
    </source>
</evidence>
<keyword evidence="5" id="KW-1185">Reference proteome</keyword>
<dbReference type="AlphaFoldDB" id="A0A2L2TUU4"/>
<dbReference type="Gene3D" id="3.40.50.850">
    <property type="entry name" value="Isochorismatase-like"/>
    <property type="match status" value="1"/>
</dbReference>
<dbReference type="SUPFAM" id="SSF52499">
    <property type="entry name" value="Isochorismatase-like hydrolases"/>
    <property type="match status" value="1"/>
</dbReference>
<evidence type="ECO:0000256" key="1">
    <source>
        <dbReference type="ARBA" id="ARBA00006336"/>
    </source>
</evidence>
<dbReference type="GO" id="GO:0016787">
    <property type="term" value="F:hydrolase activity"/>
    <property type="evidence" value="ECO:0007669"/>
    <property type="project" value="UniProtKB-KW"/>
</dbReference>
<dbReference type="InterPro" id="IPR050272">
    <property type="entry name" value="Isochorismatase-like_hydrls"/>
</dbReference>